<reference evidence="1" key="1">
    <citation type="submission" date="2022-08" db="EMBL/GenBank/DDBJ databases">
        <title>Genome Sequence of Fusarium decemcellulare.</title>
        <authorList>
            <person name="Buettner E."/>
        </authorList>
    </citation>
    <scope>NUCLEOTIDE SEQUENCE</scope>
    <source>
        <strain evidence="1">Babe19</strain>
    </source>
</reference>
<sequence>MALLRVPNEPNQQSISDDNPRPESRMSWNQLTTIIEDLDPSLVPSPDSPEAKRLVIVGDVHGHLAELKKLLQDIKFDRDHGDHLIFVGDLIVKGPDSSGVVQLAMDLGASAVRGNNEDRVLAAYAAMKRDPELKKIADQGSAPFLKDGDKPAEPEKAENGVESRDPASLKRYSADRDFSTAASLSEAQVSWLASRPLILRIPPLKDAVAPPWNAGSILVAHAGLVPSLPLEEQDQWAVMNMRTLAYLDPDAKDEAIQADLAKGVRSRVRRFIAFGDASEGEIKTEWARWADLVNDGRGYSATYRDGCVPQPMEGRDGDAWVDAWNRAQNAMELPEQRTVVIYGHDARAGVQISPEVEYPGETAEAPAVKGTRYAFGLDSGCVYGNQLIGTR</sequence>
<comment type="caution">
    <text evidence="1">The sequence shown here is derived from an EMBL/GenBank/DDBJ whole genome shotgun (WGS) entry which is preliminary data.</text>
</comment>
<proteinExistence type="predicted"/>
<organism evidence="1 2">
    <name type="scientific">Fusarium decemcellulare</name>
    <dbReference type="NCBI Taxonomy" id="57161"/>
    <lineage>
        <taxon>Eukaryota</taxon>
        <taxon>Fungi</taxon>
        <taxon>Dikarya</taxon>
        <taxon>Ascomycota</taxon>
        <taxon>Pezizomycotina</taxon>
        <taxon>Sordariomycetes</taxon>
        <taxon>Hypocreomycetidae</taxon>
        <taxon>Hypocreales</taxon>
        <taxon>Nectriaceae</taxon>
        <taxon>Fusarium</taxon>
        <taxon>Fusarium decemcellulare species complex</taxon>
    </lineage>
</organism>
<protein>
    <submittedName>
        <fullName evidence="1">Uncharacterized protein</fullName>
    </submittedName>
</protein>
<name>A0ACC1SMY7_9HYPO</name>
<dbReference type="Proteomes" id="UP001148629">
    <property type="component" value="Unassembled WGS sequence"/>
</dbReference>
<evidence type="ECO:0000313" key="1">
    <source>
        <dbReference type="EMBL" id="KAJ3543089.1"/>
    </source>
</evidence>
<dbReference type="EMBL" id="JANRMS010000261">
    <property type="protein sequence ID" value="KAJ3543089.1"/>
    <property type="molecule type" value="Genomic_DNA"/>
</dbReference>
<evidence type="ECO:0000313" key="2">
    <source>
        <dbReference type="Proteomes" id="UP001148629"/>
    </source>
</evidence>
<keyword evidence="2" id="KW-1185">Reference proteome</keyword>
<gene>
    <name evidence="1" type="ORF">NM208_g3757</name>
</gene>
<accession>A0ACC1SMY7</accession>